<name>A0ABW4LVQ7_9BACI</name>
<reference evidence="2" key="1">
    <citation type="journal article" date="2019" name="Int. J. Syst. Evol. Microbiol.">
        <title>The Global Catalogue of Microorganisms (GCM) 10K type strain sequencing project: providing services to taxonomists for standard genome sequencing and annotation.</title>
        <authorList>
            <consortium name="The Broad Institute Genomics Platform"/>
            <consortium name="The Broad Institute Genome Sequencing Center for Infectious Disease"/>
            <person name="Wu L."/>
            <person name="Ma J."/>
        </authorList>
    </citation>
    <scope>NUCLEOTIDE SEQUENCE [LARGE SCALE GENOMIC DNA]</scope>
    <source>
        <strain evidence="2">CCUG 49339</strain>
    </source>
</reference>
<keyword evidence="2" id="KW-1185">Reference proteome</keyword>
<organism evidence="1 2">
    <name type="scientific">Bacillus salitolerans</name>
    <dbReference type="NCBI Taxonomy" id="1437434"/>
    <lineage>
        <taxon>Bacteria</taxon>
        <taxon>Bacillati</taxon>
        <taxon>Bacillota</taxon>
        <taxon>Bacilli</taxon>
        <taxon>Bacillales</taxon>
        <taxon>Bacillaceae</taxon>
        <taxon>Bacillus</taxon>
    </lineage>
</organism>
<gene>
    <name evidence="1" type="ORF">ACFSCX_22370</name>
</gene>
<dbReference type="EMBL" id="JBHUEM010000054">
    <property type="protein sequence ID" value="MFD1739230.1"/>
    <property type="molecule type" value="Genomic_DNA"/>
</dbReference>
<sequence length="145" mass="17007">MTYNIYNKLTTLFRNNNHDKQRVLYELCDILESYEYKDYNIDNLNEILNFLVSKIHTENDSKLKDQISEAITLVFMYQQVKEFNFDSIILVLDNLSDFALSNLLEVLGQSNNSSYLNLLEQYKNHSNNLVREAAYNAISNLCSSR</sequence>
<dbReference type="RefSeq" id="WP_377930462.1">
    <property type="nucleotide sequence ID" value="NZ_JBHUEM010000054.1"/>
</dbReference>
<dbReference type="InterPro" id="IPR016024">
    <property type="entry name" value="ARM-type_fold"/>
</dbReference>
<evidence type="ECO:0000313" key="2">
    <source>
        <dbReference type="Proteomes" id="UP001597214"/>
    </source>
</evidence>
<protein>
    <recommendedName>
        <fullName evidence="3">Immunity protein 30 domain-containing protein</fullName>
    </recommendedName>
</protein>
<dbReference type="SUPFAM" id="SSF48371">
    <property type="entry name" value="ARM repeat"/>
    <property type="match status" value="1"/>
</dbReference>
<comment type="caution">
    <text evidence="1">The sequence shown here is derived from an EMBL/GenBank/DDBJ whole genome shotgun (WGS) entry which is preliminary data.</text>
</comment>
<proteinExistence type="predicted"/>
<accession>A0ABW4LVQ7</accession>
<evidence type="ECO:0008006" key="3">
    <source>
        <dbReference type="Google" id="ProtNLM"/>
    </source>
</evidence>
<dbReference type="Proteomes" id="UP001597214">
    <property type="component" value="Unassembled WGS sequence"/>
</dbReference>
<evidence type="ECO:0000313" key="1">
    <source>
        <dbReference type="EMBL" id="MFD1739230.1"/>
    </source>
</evidence>